<dbReference type="GeneID" id="78462305"/>
<dbReference type="EMBL" id="LR590484">
    <property type="protein sequence ID" value="VTR35668.1"/>
    <property type="molecule type" value="Genomic_DNA"/>
</dbReference>
<keyword evidence="5" id="KW-1185">Reference proteome</keyword>
<protein>
    <recommendedName>
        <fullName evidence="6">Cardiolipin synthase N-terminal domain-containing protein</fullName>
    </recommendedName>
</protein>
<accession>A0A4V6KQ57</accession>
<feature type="transmembrane region" description="Helical" evidence="1">
    <location>
        <begin position="35"/>
        <end position="55"/>
    </location>
</feature>
<dbReference type="RefSeq" id="WP_028071088.1">
    <property type="nucleotide sequence ID" value="NZ_CP158797.1"/>
</dbReference>
<feature type="transmembrane region" description="Helical" evidence="1">
    <location>
        <begin position="67"/>
        <end position="88"/>
    </location>
</feature>
<dbReference type="KEGG" id="stha:NCTC11429_01546"/>
<evidence type="ECO:0000256" key="1">
    <source>
        <dbReference type="SAM" id="Phobius"/>
    </source>
</evidence>
<proteinExistence type="predicted"/>
<reference evidence="2 5" key="2">
    <citation type="submission" date="2024-06" db="EMBL/GenBank/DDBJ databases">
        <title>Soil Sphingobacterium thalpophilum.</title>
        <authorList>
            <person name="Yang J."/>
            <person name="Li J."/>
        </authorList>
    </citation>
    <scope>NUCLEOTIDE SEQUENCE [LARGE SCALE GENOMIC DNA]</scope>
    <source>
        <strain evidence="2 5">22g91tb</strain>
    </source>
</reference>
<evidence type="ECO:0000313" key="5">
    <source>
        <dbReference type="Proteomes" id="UP001566204"/>
    </source>
</evidence>
<keyword evidence="1" id="KW-0472">Membrane</keyword>
<evidence type="ECO:0008006" key="6">
    <source>
        <dbReference type="Google" id="ProtNLM"/>
    </source>
</evidence>
<dbReference type="STRING" id="1123265.GCA_000686625_04481"/>
<dbReference type="Proteomes" id="UP001566204">
    <property type="component" value="Unassembled WGS sequence"/>
</dbReference>
<evidence type="ECO:0000313" key="3">
    <source>
        <dbReference type="EMBL" id="VTR35668.1"/>
    </source>
</evidence>
<name>A0A4V6KQ57_9SPHI</name>
<keyword evidence="1" id="KW-1133">Transmembrane helix</keyword>
<dbReference type="AlphaFoldDB" id="A0A4V6KQ57"/>
<evidence type="ECO:0000313" key="2">
    <source>
        <dbReference type="EMBL" id="MEZ0450968.1"/>
    </source>
</evidence>
<organism evidence="3 4">
    <name type="scientific">Sphingobacterium thalpophilum</name>
    <dbReference type="NCBI Taxonomy" id="259"/>
    <lineage>
        <taxon>Bacteria</taxon>
        <taxon>Pseudomonadati</taxon>
        <taxon>Bacteroidota</taxon>
        <taxon>Sphingobacteriia</taxon>
        <taxon>Sphingobacteriales</taxon>
        <taxon>Sphingobacteriaceae</taxon>
        <taxon>Sphingobacterium</taxon>
    </lineage>
</organism>
<dbReference type="Proteomes" id="UP000308196">
    <property type="component" value="Chromosome"/>
</dbReference>
<gene>
    <name evidence="2" type="ORF">ABTW24_05110</name>
    <name evidence="3" type="ORF">NCTC11429_01546</name>
</gene>
<reference evidence="3 4" key="1">
    <citation type="submission" date="2019-05" db="EMBL/GenBank/DDBJ databases">
        <authorList>
            <consortium name="Pathogen Informatics"/>
        </authorList>
    </citation>
    <scope>NUCLEOTIDE SEQUENCE [LARGE SCALE GENOMIC DNA]</scope>
    <source>
        <strain evidence="3 4">NCTC11429</strain>
    </source>
</reference>
<sequence>MKNLEHQTKQAFLFSLAFYIVALLARLFNLGIFPILGSLSILLSLLWVVLVLLEIMRSQAISNIERLGMALSIVLFNVVGGILYFFVWRPRVLGLTKK</sequence>
<feature type="transmembrane region" description="Helical" evidence="1">
    <location>
        <begin position="12"/>
        <end position="29"/>
    </location>
</feature>
<evidence type="ECO:0000313" key="4">
    <source>
        <dbReference type="Proteomes" id="UP000308196"/>
    </source>
</evidence>
<dbReference type="EMBL" id="JBEOQB010000001">
    <property type="protein sequence ID" value="MEZ0450968.1"/>
    <property type="molecule type" value="Genomic_DNA"/>
</dbReference>
<keyword evidence="1" id="KW-0812">Transmembrane</keyword>